<keyword evidence="2" id="KW-0418">Kinase</keyword>
<comment type="caution">
    <text evidence="2">The sequence shown here is derived from an EMBL/GenBank/DDBJ whole genome shotgun (WGS) entry which is preliminary data.</text>
</comment>
<accession>A0A371PQ75</accession>
<sequence length="87" mass="8947">MGAMTIPFLPPPSALGAIQRVLLVALLTPAVLLALAAAVPALIVLPFLPGGTDRAIALLTAHTAYLKALLRGSRTLSPDTARRPRGS</sequence>
<dbReference type="Proteomes" id="UP000262477">
    <property type="component" value="Unassembled WGS sequence"/>
</dbReference>
<evidence type="ECO:0000313" key="3">
    <source>
        <dbReference type="Proteomes" id="UP000262477"/>
    </source>
</evidence>
<proteinExistence type="predicted"/>
<keyword evidence="1" id="KW-0472">Membrane</keyword>
<reference evidence="2 3" key="1">
    <citation type="submission" date="2018-08" db="EMBL/GenBank/DDBJ databases">
        <title>Streptomyces NEAU-D10 sp. nov., a novel Actinomycete isolated from soil.</title>
        <authorList>
            <person name="Jin L."/>
        </authorList>
    </citation>
    <scope>NUCLEOTIDE SEQUENCE [LARGE SCALE GENOMIC DNA]</scope>
    <source>
        <strain evidence="2 3">NEAU-D10</strain>
    </source>
</reference>
<protein>
    <submittedName>
        <fullName evidence="2">dTMP kinase</fullName>
    </submittedName>
</protein>
<feature type="transmembrane region" description="Helical" evidence="1">
    <location>
        <begin position="21"/>
        <end position="48"/>
    </location>
</feature>
<dbReference type="EMBL" id="QUAC01000479">
    <property type="protein sequence ID" value="REK84668.1"/>
    <property type="molecule type" value="Genomic_DNA"/>
</dbReference>
<dbReference type="AlphaFoldDB" id="A0A371PQ75"/>
<keyword evidence="1" id="KW-0812">Transmembrane</keyword>
<keyword evidence="1" id="KW-1133">Transmembrane helix</keyword>
<keyword evidence="2" id="KW-0808">Transferase</keyword>
<organism evidence="2 3">
    <name type="scientific">Streptomyces inhibens</name>
    <dbReference type="NCBI Taxonomy" id="2293571"/>
    <lineage>
        <taxon>Bacteria</taxon>
        <taxon>Bacillati</taxon>
        <taxon>Actinomycetota</taxon>
        <taxon>Actinomycetes</taxon>
        <taxon>Kitasatosporales</taxon>
        <taxon>Streptomycetaceae</taxon>
        <taxon>Streptomyces</taxon>
    </lineage>
</organism>
<name>A0A371PQ75_STRIH</name>
<evidence type="ECO:0000313" key="2">
    <source>
        <dbReference type="EMBL" id="REK84668.1"/>
    </source>
</evidence>
<dbReference type="OrthoDB" id="9940531at2"/>
<gene>
    <name evidence="2" type="ORF">DY245_42185</name>
</gene>
<dbReference type="GO" id="GO:0016301">
    <property type="term" value="F:kinase activity"/>
    <property type="evidence" value="ECO:0007669"/>
    <property type="project" value="UniProtKB-KW"/>
</dbReference>
<evidence type="ECO:0000256" key="1">
    <source>
        <dbReference type="SAM" id="Phobius"/>
    </source>
</evidence>
<keyword evidence="3" id="KW-1185">Reference proteome</keyword>